<sequence length="289" mass="30443">MTSPGAAAMRTTPTRRRSPMAWRRWRAALGILAAACPWVLAGPGQAAAAEFRFDTVRDYSDARGGGAAAARFGVGESVDLVLVGAATRFALRLPTYAPSAQDAFGPPVAEDRATAAPRSRSDAALGDVRLTLGQTLAETEDGDHGLGVSLQTRLPSATATSLGSGRLDHLLRVEAYTKLAEGVTMDVSLGRRFAVASRRAEAAERWVVQGSLAFAMADGWSAGLMVDGQDRDATRNRAVVDIGAFVEREVARDLSVGLVAWQGMGRGGDFAIGVRLSHRASIALERGPR</sequence>
<feature type="region of interest" description="Disordered" evidence="1">
    <location>
        <begin position="102"/>
        <end position="121"/>
    </location>
</feature>
<evidence type="ECO:0000313" key="4">
    <source>
        <dbReference type="Proteomes" id="UP000680815"/>
    </source>
</evidence>
<feature type="signal peptide" evidence="2">
    <location>
        <begin position="1"/>
        <end position="41"/>
    </location>
</feature>
<evidence type="ECO:0000256" key="2">
    <source>
        <dbReference type="SAM" id="SignalP"/>
    </source>
</evidence>
<evidence type="ECO:0000313" key="3">
    <source>
        <dbReference type="EMBL" id="MBP0464795.1"/>
    </source>
</evidence>
<dbReference type="EMBL" id="JAGIYZ010000011">
    <property type="protein sequence ID" value="MBP0464795.1"/>
    <property type="molecule type" value="Genomic_DNA"/>
</dbReference>
<feature type="chain" id="PRO_5046621454" description="Transporter" evidence="2">
    <location>
        <begin position="42"/>
        <end position="289"/>
    </location>
</feature>
<keyword evidence="2" id="KW-0732">Signal</keyword>
<accession>A0ABS4ATV1</accession>
<organism evidence="3 4">
    <name type="scientific">Roseomonas nitratireducens</name>
    <dbReference type="NCBI Taxonomy" id="2820810"/>
    <lineage>
        <taxon>Bacteria</taxon>
        <taxon>Pseudomonadati</taxon>
        <taxon>Pseudomonadota</taxon>
        <taxon>Alphaproteobacteria</taxon>
        <taxon>Acetobacterales</taxon>
        <taxon>Roseomonadaceae</taxon>
        <taxon>Roseomonas</taxon>
    </lineage>
</organism>
<reference evidence="3 4" key="1">
    <citation type="submission" date="2021-03" db="EMBL/GenBank/DDBJ databases">
        <authorList>
            <person name="So Y."/>
        </authorList>
    </citation>
    <scope>NUCLEOTIDE SEQUENCE [LARGE SCALE GENOMIC DNA]</scope>
    <source>
        <strain evidence="3 4">PWR1</strain>
    </source>
</reference>
<dbReference type="Proteomes" id="UP000680815">
    <property type="component" value="Unassembled WGS sequence"/>
</dbReference>
<evidence type="ECO:0008006" key="5">
    <source>
        <dbReference type="Google" id="ProtNLM"/>
    </source>
</evidence>
<comment type="caution">
    <text evidence="3">The sequence shown here is derived from an EMBL/GenBank/DDBJ whole genome shotgun (WGS) entry which is preliminary data.</text>
</comment>
<dbReference type="RefSeq" id="WP_209352184.1">
    <property type="nucleotide sequence ID" value="NZ_JAGIYZ010000011.1"/>
</dbReference>
<proteinExistence type="predicted"/>
<gene>
    <name evidence="3" type="ORF">J5Y09_12815</name>
</gene>
<name>A0ABS4ATV1_9PROT</name>
<evidence type="ECO:0000256" key="1">
    <source>
        <dbReference type="SAM" id="MobiDB-lite"/>
    </source>
</evidence>
<protein>
    <recommendedName>
        <fullName evidence="5">Transporter</fullName>
    </recommendedName>
</protein>
<keyword evidence="4" id="KW-1185">Reference proteome</keyword>